<feature type="compositionally biased region" description="Low complexity" evidence="1">
    <location>
        <begin position="112"/>
        <end position="129"/>
    </location>
</feature>
<reference evidence="4 5" key="1">
    <citation type="submission" date="2015-05" db="EMBL/GenBank/DDBJ databases">
        <title>Distinctive expansion of gene families associated with plant cell wall degradation and secondary metabolism in the genomes of grapevine trunk pathogens.</title>
        <authorList>
            <person name="Lawrence D.P."/>
            <person name="Travadon R."/>
            <person name="Rolshausen P.E."/>
            <person name="Baumgartner K."/>
        </authorList>
    </citation>
    <scope>NUCLEOTIDE SEQUENCE [LARGE SCALE GENOMIC DNA]</scope>
    <source>
        <strain evidence="4">UCRPC4</strain>
    </source>
</reference>
<sequence length="219" mass="22176">MVGKSSLLVATLAIATPLATAYMPTTGSTGLSLFMVASAVSAANAWGQGFAVYKREPKRGTGAAAALEALSENAQSLGVEKRASNATTAAAAASTAAANATSAAANTTSAAANTTAAADNTTTAATDNTSSDDADANSDDSSDDDSNDNSDDSAISITETATTIIFGRDADPEPAPKPEPKPEQITQSKGFNGGFLKRERRSANQGLMEKRMREIGFTA</sequence>
<evidence type="ECO:0000256" key="2">
    <source>
        <dbReference type="SAM" id="Phobius"/>
    </source>
</evidence>
<feature type="signal peptide" evidence="3">
    <location>
        <begin position="1"/>
        <end position="21"/>
    </location>
</feature>
<protein>
    <submittedName>
        <fullName evidence="4">Uncharacterized protein</fullName>
    </submittedName>
</protein>
<organism evidence="4 5">
    <name type="scientific">Phaeomoniella chlamydospora</name>
    <name type="common">Phaeoacremonium chlamydosporum</name>
    <dbReference type="NCBI Taxonomy" id="158046"/>
    <lineage>
        <taxon>Eukaryota</taxon>
        <taxon>Fungi</taxon>
        <taxon>Dikarya</taxon>
        <taxon>Ascomycota</taxon>
        <taxon>Pezizomycotina</taxon>
        <taxon>Eurotiomycetes</taxon>
        <taxon>Chaetothyriomycetidae</taxon>
        <taxon>Phaeomoniellales</taxon>
        <taxon>Phaeomoniellaceae</taxon>
        <taxon>Phaeomoniella</taxon>
    </lineage>
</organism>
<dbReference type="Proteomes" id="UP000053317">
    <property type="component" value="Unassembled WGS sequence"/>
</dbReference>
<evidence type="ECO:0000313" key="5">
    <source>
        <dbReference type="Proteomes" id="UP000053317"/>
    </source>
</evidence>
<keyword evidence="2" id="KW-0472">Membrane</keyword>
<reference evidence="4 5" key="2">
    <citation type="submission" date="2015-05" db="EMBL/GenBank/DDBJ databases">
        <authorList>
            <person name="Morales-Cruz A."/>
            <person name="Amrine K.C."/>
            <person name="Cantu D."/>
        </authorList>
    </citation>
    <scope>NUCLEOTIDE SEQUENCE [LARGE SCALE GENOMIC DNA]</scope>
    <source>
        <strain evidence="4">UCRPC4</strain>
    </source>
</reference>
<keyword evidence="3" id="KW-0732">Signal</keyword>
<keyword evidence="2" id="KW-0812">Transmembrane</keyword>
<proteinExistence type="predicted"/>
<dbReference type="EMBL" id="LCWF01000160">
    <property type="protein sequence ID" value="KKY16550.1"/>
    <property type="molecule type" value="Genomic_DNA"/>
</dbReference>
<keyword evidence="2" id="KW-1133">Transmembrane helix</keyword>
<evidence type="ECO:0000256" key="3">
    <source>
        <dbReference type="SAM" id="SignalP"/>
    </source>
</evidence>
<name>A0A0G2GHU5_PHACM</name>
<gene>
    <name evidence="4" type="ORF">UCRPC4_g05887</name>
</gene>
<evidence type="ECO:0000313" key="4">
    <source>
        <dbReference type="EMBL" id="KKY16550.1"/>
    </source>
</evidence>
<feature type="transmembrane region" description="Helical" evidence="2">
    <location>
        <begin position="31"/>
        <end position="53"/>
    </location>
</feature>
<feature type="compositionally biased region" description="Basic and acidic residues" evidence="1">
    <location>
        <begin position="168"/>
        <end position="182"/>
    </location>
</feature>
<feature type="chain" id="PRO_5002544518" evidence="3">
    <location>
        <begin position="22"/>
        <end position="219"/>
    </location>
</feature>
<feature type="compositionally biased region" description="Acidic residues" evidence="1">
    <location>
        <begin position="130"/>
        <end position="151"/>
    </location>
</feature>
<feature type="region of interest" description="Disordered" evidence="1">
    <location>
        <begin position="112"/>
        <end position="207"/>
    </location>
</feature>
<accession>A0A0G2GHU5</accession>
<keyword evidence="5" id="KW-1185">Reference proteome</keyword>
<feature type="compositionally biased region" description="Low complexity" evidence="1">
    <location>
        <begin position="152"/>
        <end position="165"/>
    </location>
</feature>
<comment type="caution">
    <text evidence="4">The sequence shown here is derived from an EMBL/GenBank/DDBJ whole genome shotgun (WGS) entry which is preliminary data.</text>
</comment>
<evidence type="ECO:0000256" key="1">
    <source>
        <dbReference type="SAM" id="MobiDB-lite"/>
    </source>
</evidence>
<dbReference type="AlphaFoldDB" id="A0A0G2GHU5"/>